<keyword evidence="2 5" id="KW-0378">Hydrolase</keyword>
<dbReference type="OrthoDB" id="9787585at2"/>
<keyword evidence="4 5" id="KW-0067">ATP-binding</keyword>
<dbReference type="STRING" id="395961.Cyan7425_5127"/>
<dbReference type="PANTHER" id="PTHR21529:SF4">
    <property type="entry name" value="TPR AND ANKYRIN REPEAT-CONTAINING PROTEIN 1"/>
    <property type="match status" value="1"/>
</dbReference>
<dbReference type="Pfam" id="PF00580">
    <property type="entry name" value="UvrD-helicase"/>
    <property type="match status" value="1"/>
</dbReference>
<evidence type="ECO:0000256" key="4">
    <source>
        <dbReference type="ARBA" id="ARBA00022840"/>
    </source>
</evidence>
<dbReference type="eggNOG" id="COG0210">
    <property type="taxonomic scope" value="Bacteria"/>
</dbReference>
<dbReference type="InterPro" id="IPR014016">
    <property type="entry name" value="UvrD-like_ATP-bd"/>
</dbReference>
<protein>
    <submittedName>
        <fullName evidence="7">Superfamily I DNA and RNA helicase-like protein</fullName>
    </submittedName>
</protein>
<name>B8HQ23_CYAP4</name>
<dbReference type="Gene3D" id="1.25.40.10">
    <property type="entry name" value="Tetratricopeptide repeat domain"/>
    <property type="match status" value="1"/>
</dbReference>
<keyword evidence="3 5" id="KW-0347">Helicase</keyword>
<feature type="domain" description="UvrD-like helicase ATP-binding" evidence="6">
    <location>
        <begin position="168"/>
        <end position="455"/>
    </location>
</feature>
<accession>B8HQ23</accession>
<dbReference type="KEGG" id="cyn:Cyan7425_5127"/>
<evidence type="ECO:0000256" key="5">
    <source>
        <dbReference type="PROSITE-ProRule" id="PRU00560"/>
    </source>
</evidence>
<proteinExistence type="predicted"/>
<keyword evidence="1 5" id="KW-0547">Nucleotide-binding</keyword>
<evidence type="ECO:0000256" key="3">
    <source>
        <dbReference type="ARBA" id="ARBA00022806"/>
    </source>
</evidence>
<dbReference type="PROSITE" id="PS51198">
    <property type="entry name" value="UVRD_HELICASE_ATP_BIND"/>
    <property type="match status" value="1"/>
</dbReference>
<dbReference type="GO" id="GO:0016787">
    <property type="term" value="F:hydrolase activity"/>
    <property type="evidence" value="ECO:0007669"/>
    <property type="project" value="UniProtKB-UniRule"/>
</dbReference>
<gene>
    <name evidence="7" type="ordered locus">Cyan7425_5127</name>
</gene>
<dbReference type="AlphaFoldDB" id="B8HQ23"/>
<reference evidence="7" key="1">
    <citation type="submission" date="2009-01" db="EMBL/GenBank/DDBJ databases">
        <title>Complete sequence of chromosome Cyanothece sp. PCC 7425.</title>
        <authorList>
            <consortium name="US DOE Joint Genome Institute"/>
            <person name="Lucas S."/>
            <person name="Copeland A."/>
            <person name="Lapidus A."/>
            <person name="Glavina del Rio T."/>
            <person name="Dalin E."/>
            <person name="Tice H."/>
            <person name="Bruce D."/>
            <person name="Goodwin L."/>
            <person name="Pitluck S."/>
            <person name="Sims D."/>
            <person name="Meineke L."/>
            <person name="Brettin T."/>
            <person name="Detter J.C."/>
            <person name="Han C."/>
            <person name="Larimer F."/>
            <person name="Land M."/>
            <person name="Hauser L."/>
            <person name="Kyrpides N."/>
            <person name="Ovchinnikova G."/>
            <person name="Liberton M."/>
            <person name="Stoeckel J."/>
            <person name="Banerjee A."/>
            <person name="Singh A."/>
            <person name="Page L."/>
            <person name="Sato H."/>
            <person name="Zhao L."/>
            <person name="Sherman L."/>
            <person name="Pakrasi H."/>
            <person name="Richardson P."/>
        </authorList>
    </citation>
    <scope>NUCLEOTIDE SEQUENCE</scope>
    <source>
        <strain evidence="7">PCC 7425</strain>
    </source>
</reference>
<evidence type="ECO:0000256" key="2">
    <source>
        <dbReference type="ARBA" id="ARBA00022801"/>
    </source>
</evidence>
<dbReference type="InterPro" id="IPR039904">
    <property type="entry name" value="TRANK1"/>
</dbReference>
<dbReference type="Gene3D" id="3.40.50.300">
    <property type="entry name" value="P-loop containing nucleotide triphosphate hydrolases"/>
    <property type="match status" value="2"/>
</dbReference>
<dbReference type="InterPro" id="IPR014017">
    <property type="entry name" value="DNA_helicase_UvrD-like_C"/>
</dbReference>
<evidence type="ECO:0000313" key="7">
    <source>
        <dbReference type="EMBL" id="ACL47420.1"/>
    </source>
</evidence>
<dbReference type="EMBL" id="CP001344">
    <property type="protein sequence ID" value="ACL47420.1"/>
    <property type="molecule type" value="Genomic_DNA"/>
</dbReference>
<dbReference type="InterPro" id="IPR027417">
    <property type="entry name" value="P-loop_NTPase"/>
</dbReference>
<organism evidence="7">
    <name type="scientific">Cyanothece sp. (strain PCC 7425 / ATCC 29141)</name>
    <dbReference type="NCBI Taxonomy" id="395961"/>
    <lineage>
        <taxon>Bacteria</taxon>
        <taxon>Bacillati</taxon>
        <taxon>Cyanobacteriota</taxon>
        <taxon>Cyanophyceae</taxon>
        <taxon>Gomontiellales</taxon>
        <taxon>Cyanothecaceae</taxon>
        <taxon>Cyanothece</taxon>
    </lineage>
</organism>
<dbReference type="PANTHER" id="PTHR21529">
    <property type="entry name" value="MAMMARY TURMOR VIRUS RECEPTOR HOMOLOG 1, 2 MTVR1, 2"/>
    <property type="match status" value="1"/>
</dbReference>
<dbReference type="Pfam" id="PF13361">
    <property type="entry name" value="UvrD_C"/>
    <property type="match status" value="1"/>
</dbReference>
<dbReference type="GO" id="GO:0004386">
    <property type="term" value="F:helicase activity"/>
    <property type="evidence" value="ECO:0007669"/>
    <property type="project" value="UniProtKB-UniRule"/>
</dbReference>
<evidence type="ECO:0000259" key="6">
    <source>
        <dbReference type="PROSITE" id="PS51198"/>
    </source>
</evidence>
<feature type="binding site" evidence="5">
    <location>
        <begin position="189"/>
        <end position="196"/>
    </location>
    <ligand>
        <name>ATP</name>
        <dbReference type="ChEBI" id="CHEBI:30616"/>
    </ligand>
</feature>
<sequence>MYNELMPGMYSSTAICVTPIARRKLQALHPKARSRFLTKIRRIVNGQVCAEQVKQIGSSTQEVLLRIRYNLNHRIIASLLKPTDAQRRWFKILDFVSHSDMDGGRFSRSDRYTYLDIDDPQESRTPDQDVINQTELWQPSYTLEPKDFELSNADFWFHSIAPEVDDPDLLLSSEQQSLVEAALPILLSGGAGSGKTVIAIYKALEESSRFQERRVLYVTYSKSLKRYAQKIAGTLYGQELTNLEFYDYTELCQKLWKNIGRDEPNFQPSNKITLKRFTEQFYQTRNCPFDPVELWREIRCHLKGSIDASGTATGLIPEEVYLKFARNRGGEEIYKLADQYQSWLKSQNCWDEIDLAKELLQRVDLLQKNLYFTIYCDEVQDLTEVQIKLLFALQSSPGSPQFFLSGDPEQVINPSGFSWKSLKTVIHDCYNSTYQWQQIRNCLNPYELTINFRSVNTIVDLGRAVLAVIHRQHPEVSSDIPCQHADRTVFDPQVPLVVHGSEALVLGQHHLFGADNAIIVTNEREKEKLIEQFSQDGIRSERILTVQEAKGLEFSEVLIWKFFSGFQDWSLRRHSTMQELEKYKFNCLYVAITRARNKLYFYDPQPDCFWQNSEIQSLVEVVELPSEHLDSFFVFNVDECLKAARAFEDSGNFKQAIENYRRAGRADLAQRAEASLLEQEGDDEQAGDLWDRLKNWSKALECWQEIHPDLWQQKWQSLTPEHWLERGDYFKSINQLEPAFYCYDHANNFDGKAYCLDTQEQWERLGDLYQQAGYNDEAKAAYDLAVYTAKQAGNRQHLAIIYQKVDRWQEAAELWQQLQQWQAAARAWQQVNDLAQAAKCYESVQQWDQAASRWQTLQEWAAAGANWYRYGDLTTAAECYQTGECWSQAAQVWEELKNWPKAGRAWLKIRDLHRAAACYRFYNRETWDWYVW</sequence>
<dbReference type="GO" id="GO:0005524">
    <property type="term" value="F:ATP binding"/>
    <property type="evidence" value="ECO:0007669"/>
    <property type="project" value="UniProtKB-UniRule"/>
</dbReference>
<dbReference type="InterPro" id="IPR011990">
    <property type="entry name" value="TPR-like_helical_dom_sf"/>
</dbReference>
<dbReference type="eggNOG" id="COG0457">
    <property type="taxonomic scope" value="Bacteria"/>
</dbReference>
<evidence type="ECO:0000256" key="1">
    <source>
        <dbReference type="ARBA" id="ARBA00022741"/>
    </source>
</evidence>
<dbReference type="SUPFAM" id="SSF52540">
    <property type="entry name" value="P-loop containing nucleoside triphosphate hydrolases"/>
    <property type="match status" value="1"/>
</dbReference>
<dbReference type="SUPFAM" id="SSF48452">
    <property type="entry name" value="TPR-like"/>
    <property type="match status" value="1"/>
</dbReference>
<dbReference type="HOGENOM" id="CLU_313930_0_0_3"/>